<keyword evidence="1" id="KW-1133">Transmembrane helix</keyword>
<evidence type="ECO:0000313" key="3">
    <source>
        <dbReference type="Proteomes" id="UP000199759"/>
    </source>
</evidence>
<evidence type="ECO:0008006" key="4">
    <source>
        <dbReference type="Google" id="ProtNLM"/>
    </source>
</evidence>
<dbReference type="STRING" id="144026.SAMN04488568_102286"/>
<feature type="transmembrane region" description="Helical" evidence="1">
    <location>
        <begin position="36"/>
        <end position="60"/>
    </location>
</feature>
<name>A0A1G9NCG6_9PROT</name>
<keyword evidence="1" id="KW-0472">Membrane</keyword>
<dbReference type="RefSeq" id="WP_091766630.1">
    <property type="nucleotide sequence ID" value="NZ_FNHG01000002.1"/>
</dbReference>
<evidence type="ECO:0000256" key="1">
    <source>
        <dbReference type="SAM" id="Phobius"/>
    </source>
</evidence>
<organism evidence="2 3">
    <name type="scientific">Maricaulis salignorans</name>
    <dbReference type="NCBI Taxonomy" id="144026"/>
    <lineage>
        <taxon>Bacteria</taxon>
        <taxon>Pseudomonadati</taxon>
        <taxon>Pseudomonadota</taxon>
        <taxon>Alphaproteobacteria</taxon>
        <taxon>Maricaulales</taxon>
        <taxon>Maricaulaceae</taxon>
        <taxon>Maricaulis</taxon>
    </lineage>
</organism>
<dbReference type="AlphaFoldDB" id="A0A1G9NCG6"/>
<evidence type="ECO:0000313" key="2">
    <source>
        <dbReference type="EMBL" id="SDL83777.1"/>
    </source>
</evidence>
<dbReference type="OrthoDB" id="7631752at2"/>
<sequence length="193" mass="20924">MMRLVAEAWLALQGSWRILTFKEGWEANFDTSMGGLWHSFAAAIFALPLVALILLSAWHGSAGERSYGLEDFLVYSLSWVVFPLAASIAAHIVGARGRWAAWVVLHNWSSILLFAVQASFWTLFLAGLINLQVLGLLSGLYGYLRILVHWRIAYIALGTPTITSAAACAVPILAAKIMVVLISLAMTPAIPAG</sequence>
<accession>A0A1G9NCG6</accession>
<dbReference type="Proteomes" id="UP000199759">
    <property type="component" value="Unassembled WGS sequence"/>
</dbReference>
<gene>
    <name evidence="2" type="ORF">SAMN04488568_102286</name>
</gene>
<reference evidence="2 3" key="1">
    <citation type="submission" date="2016-10" db="EMBL/GenBank/DDBJ databases">
        <authorList>
            <person name="de Groot N.N."/>
        </authorList>
    </citation>
    <scope>NUCLEOTIDE SEQUENCE [LARGE SCALE GENOMIC DNA]</scope>
    <source>
        <strain evidence="2 3">DSM 16077</strain>
    </source>
</reference>
<feature type="transmembrane region" description="Helical" evidence="1">
    <location>
        <begin position="72"/>
        <end position="93"/>
    </location>
</feature>
<dbReference type="EMBL" id="FNHG01000002">
    <property type="protein sequence ID" value="SDL83777.1"/>
    <property type="molecule type" value="Genomic_DNA"/>
</dbReference>
<keyword evidence="1" id="KW-0812">Transmembrane</keyword>
<feature type="transmembrane region" description="Helical" evidence="1">
    <location>
        <begin position="164"/>
        <end position="186"/>
    </location>
</feature>
<feature type="transmembrane region" description="Helical" evidence="1">
    <location>
        <begin position="99"/>
        <end position="116"/>
    </location>
</feature>
<protein>
    <recommendedName>
        <fullName evidence="4">Yip1 domain-containing protein</fullName>
    </recommendedName>
</protein>
<proteinExistence type="predicted"/>
<keyword evidence="3" id="KW-1185">Reference proteome</keyword>
<feature type="transmembrane region" description="Helical" evidence="1">
    <location>
        <begin position="123"/>
        <end position="144"/>
    </location>
</feature>